<reference evidence="3 4" key="1">
    <citation type="submission" date="2019-06" db="EMBL/GenBank/DDBJ databases">
        <title>Genomic Encyclopedia of Type Strains, Phase IV (KMG-V): Genome sequencing to study the core and pangenomes of soil and plant-associated prokaryotes.</title>
        <authorList>
            <person name="Whitman W."/>
        </authorList>
    </citation>
    <scope>NUCLEOTIDE SEQUENCE [LARGE SCALE GENOMIC DNA]</scope>
    <source>
        <strain evidence="3 4">BR 510</strain>
    </source>
</reference>
<comment type="caution">
    <text evidence="3">The sequence shown here is derived from an EMBL/GenBank/DDBJ whole genome shotgun (WGS) entry which is preliminary data.</text>
</comment>
<dbReference type="Pfam" id="PF07811">
    <property type="entry name" value="TadE"/>
    <property type="match status" value="1"/>
</dbReference>
<keyword evidence="1" id="KW-1133">Transmembrane helix</keyword>
<evidence type="ECO:0000256" key="1">
    <source>
        <dbReference type="SAM" id="Phobius"/>
    </source>
</evidence>
<sequence length="169" mass="18148">MARPSRVSRVGSWSSLRRFLVGPEGSFGAALVEFAIFVPLLVTLTLYSIDFGFMLWAKMQVQNAAQAGAQFSIGKVEYDSTLISNAAKNATKFKVNVTSSEFCGCPTTSNIKFCANSCDLCNTGTCSLTTQGHYVTVTASPQTAYTPLAPYGVAKGTYNINAKSTVRIR</sequence>
<accession>A0A560DQ37</accession>
<proteinExistence type="predicted"/>
<dbReference type="AlphaFoldDB" id="A0A560DQ37"/>
<keyword evidence="1" id="KW-0472">Membrane</keyword>
<evidence type="ECO:0000313" key="3">
    <source>
        <dbReference type="EMBL" id="TWA99142.1"/>
    </source>
</evidence>
<dbReference type="OrthoDB" id="8230589at2"/>
<dbReference type="EMBL" id="VITK01000004">
    <property type="protein sequence ID" value="TWA99142.1"/>
    <property type="molecule type" value="Genomic_DNA"/>
</dbReference>
<feature type="domain" description="TadE-like" evidence="2">
    <location>
        <begin position="28"/>
        <end position="69"/>
    </location>
</feature>
<keyword evidence="1" id="KW-0812">Transmembrane</keyword>
<dbReference type="Proteomes" id="UP000319949">
    <property type="component" value="Unassembled WGS sequence"/>
</dbReference>
<protein>
    <submittedName>
        <fullName evidence="3">Flp pilus assembly protein TadG</fullName>
    </submittedName>
</protein>
<evidence type="ECO:0000313" key="4">
    <source>
        <dbReference type="Proteomes" id="UP000319949"/>
    </source>
</evidence>
<gene>
    <name evidence="3" type="ORF">FBZ96_104110</name>
</gene>
<feature type="transmembrane region" description="Helical" evidence="1">
    <location>
        <begin position="27"/>
        <end position="49"/>
    </location>
</feature>
<organism evidence="3 4">
    <name type="scientific">Bradyrhizobium stylosanthis</name>
    <dbReference type="NCBI Taxonomy" id="1803665"/>
    <lineage>
        <taxon>Bacteria</taxon>
        <taxon>Pseudomonadati</taxon>
        <taxon>Pseudomonadota</taxon>
        <taxon>Alphaproteobacteria</taxon>
        <taxon>Hyphomicrobiales</taxon>
        <taxon>Nitrobacteraceae</taxon>
        <taxon>Bradyrhizobium</taxon>
    </lineage>
</organism>
<keyword evidence="4" id="KW-1185">Reference proteome</keyword>
<dbReference type="InterPro" id="IPR012495">
    <property type="entry name" value="TadE-like_dom"/>
</dbReference>
<name>A0A560DQ37_9BRAD</name>
<evidence type="ECO:0000259" key="2">
    <source>
        <dbReference type="Pfam" id="PF07811"/>
    </source>
</evidence>